<keyword evidence="3" id="KW-0813">Transport</keyword>
<evidence type="ECO:0000313" key="11">
    <source>
        <dbReference type="Proteomes" id="UP000291600"/>
    </source>
</evidence>
<dbReference type="InterPro" id="IPR025885">
    <property type="entry name" value="PapC_N"/>
</dbReference>
<dbReference type="InterPro" id="IPR042186">
    <property type="entry name" value="FimD_plug_dom"/>
</dbReference>
<keyword evidence="8" id="KW-0998">Cell outer membrane</keyword>
<evidence type="ECO:0000259" key="9">
    <source>
        <dbReference type="Pfam" id="PF13954"/>
    </source>
</evidence>
<dbReference type="InterPro" id="IPR000015">
    <property type="entry name" value="Fimb_usher"/>
</dbReference>
<evidence type="ECO:0000256" key="5">
    <source>
        <dbReference type="ARBA" id="ARBA00022692"/>
    </source>
</evidence>
<feature type="domain" description="PapC N-terminal" evidence="9">
    <location>
        <begin position="38"/>
        <end position="167"/>
    </location>
</feature>
<dbReference type="Pfam" id="PF00577">
    <property type="entry name" value="Usher"/>
    <property type="match status" value="1"/>
</dbReference>
<proteinExistence type="inferred from homology"/>
<dbReference type="Proteomes" id="UP000291600">
    <property type="component" value="Unassembled WGS sequence"/>
</dbReference>
<evidence type="ECO:0000256" key="1">
    <source>
        <dbReference type="ARBA" id="ARBA00004571"/>
    </source>
</evidence>
<dbReference type="Gene3D" id="3.10.20.410">
    <property type="match status" value="1"/>
</dbReference>
<dbReference type="InterPro" id="IPR037224">
    <property type="entry name" value="PapC_N_sf"/>
</dbReference>
<dbReference type="InterPro" id="IPR043142">
    <property type="entry name" value="PapC-like_C_sf"/>
</dbReference>
<evidence type="ECO:0000256" key="3">
    <source>
        <dbReference type="ARBA" id="ARBA00022448"/>
    </source>
</evidence>
<dbReference type="SUPFAM" id="SSF141729">
    <property type="entry name" value="FimD N-terminal domain-like"/>
    <property type="match status" value="1"/>
</dbReference>
<dbReference type="Gene3D" id="2.60.40.2070">
    <property type="match status" value="1"/>
</dbReference>
<sequence length="813" mass="88214">MTCINETIMNDRIFINFNILLCCCFPFIASGADETVDFDTTTMQARGLPVNLNKYFRDGKKFTPGVTKVTPVINGIQKAQIAITFNETGQPCLHSDDLTTLGIKATKSDASQCIDLIAIYPQSTITSDPGSNELLFVLPNEAIADNNNLDISQYTVGGTGAMLNYDLLMMKNNNKNMTSDSSSLNTFQSNTEEGFNFNNWIVRSRQTYSNSDNTQNVDQLYTYAQRTLPDYKTVMQAGKISIANTLFSTPQIYGVQFSPESALMNNKNSGATINGIAQTQARVEVRQVGALIYSTQVPAGAFSLDRIPTLNNTADLNITVIEQGGSSRSFTVPASSFAHGYSQQETSYSGAIGKIDQNDNNDIDSSELMTLNMSTPIGERMMLGGGALLAQKYQSVATQLSSGLANGLNISSRMLVSNDSRSQTNGLQGNINISIPLFQQLNMNSSVTLQDSGFRSLTDGATTNDPETGEYIGTRYKSQYNLGMGYLLGSLGSINLAWSRATMFDPAETTARWTASWSKTFVGGSSISVNAERDSGNEGNSMLYASISIPFGSTRVGYNISRTGDRTSQGVTLDQTLNERLSYSLAADKNSDNSVGSFSANLHAIPNYSQINLGYSRYGSENNTYTASASGAAVATQQGVLFTPYAVQDTFAVVQIPDIAGGEIDTSQGPVWTNKKGYAVSSGMNAYGESRMTLVTKSLPKNVDINNGIQVAHVARGSVTNYTFGTVLTRRALITIHLQNGKLANKGDILVDAKDNYITTVAGDGSVFLLDEQLKQELWLKPMADKRCQVIFKLKEEPEADKLYETYDAQCKY</sequence>
<comment type="similarity">
    <text evidence="2">Belongs to the fimbrial export usher family.</text>
</comment>
<dbReference type="Gene3D" id="2.60.40.2610">
    <property type="entry name" value="Outer membrane usher protein FimD, plug domain"/>
    <property type="match status" value="1"/>
</dbReference>
<evidence type="ECO:0000256" key="2">
    <source>
        <dbReference type="ARBA" id="ARBA00008064"/>
    </source>
</evidence>
<gene>
    <name evidence="10" type="ORF">EYY96_15145</name>
</gene>
<evidence type="ECO:0000256" key="7">
    <source>
        <dbReference type="ARBA" id="ARBA00023136"/>
    </source>
</evidence>
<dbReference type="GO" id="GO:0009279">
    <property type="term" value="C:cell outer membrane"/>
    <property type="evidence" value="ECO:0007669"/>
    <property type="project" value="UniProtKB-SubCell"/>
</dbReference>
<dbReference type="PANTHER" id="PTHR30451:SF8">
    <property type="entry name" value="FIMBRIAL USHER PROTEIN"/>
    <property type="match status" value="1"/>
</dbReference>
<name>A0ABD7Q0E0_HAFAL</name>
<evidence type="ECO:0000313" key="10">
    <source>
        <dbReference type="EMBL" id="TBL66324.1"/>
    </source>
</evidence>
<evidence type="ECO:0000256" key="4">
    <source>
        <dbReference type="ARBA" id="ARBA00022452"/>
    </source>
</evidence>
<comment type="caution">
    <text evidence="10">The sequence shown here is derived from an EMBL/GenBank/DDBJ whole genome shotgun (WGS) entry which is preliminary data.</text>
</comment>
<keyword evidence="6" id="KW-0732">Signal</keyword>
<dbReference type="AlphaFoldDB" id="A0ABD7Q0E0"/>
<keyword evidence="7" id="KW-0472">Membrane</keyword>
<comment type="subcellular location">
    <subcellularLocation>
        <location evidence="1">Cell outer membrane</location>
        <topology evidence="1">Multi-pass membrane protein</topology>
    </subcellularLocation>
</comment>
<reference evidence="10 11" key="1">
    <citation type="submission" date="2019-02" db="EMBL/GenBank/DDBJ databases">
        <title>Comparative genomic analysis of the Hafnia genus genomes.</title>
        <authorList>
            <person name="Zhiqiu Y."/>
            <person name="Chao Y."/>
            <person name="Yuhui D."/>
            <person name="Di H."/>
            <person name="Bin L."/>
        </authorList>
    </citation>
    <scope>NUCLEOTIDE SEQUENCE [LARGE SCALE GENOMIC DNA]</scope>
    <source>
        <strain evidence="10 11">PCM_1210</strain>
    </source>
</reference>
<dbReference type="Pfam" id="PF13954">
    <property type="entry name" value="PapC_N"/>
    <property type="match status" value="1"/>
</dbReference>
<dbReference type="EMBL" id="SITJ01000076">
    <property type="protein sequence ID" value="TBL66324.1"/>
    <property type="molecule type" value="Genomic_DNA"/>
</dbReference>
<evidence type="ECO:0000256" key="8">
    <source>
        <dbReference type="ARBA" id="ARBA00023237"/>
    </source>
</evidence>
<keyword evidence="4" id="KW-1134">Transmembrane beta strand</keyword>
<accession>A0ABD7Q0E0</accession>
<protein>
    <recommendedName>
        <fullName evidence="9">PapC N-terminal domain-containing protein</fullName>
    </recommendedName>
</protein>
<organism evidence="10 11">
    <name type="scientific">Hafnia alvei</name>
    <dbReference type="NCBI Taxonomy" id="569"/>
    <lineage>
        <taxon>Bacteria</taxon>
        <taxon>Pseudomonadati</taxon>
        <taxon>Pseudomonadota</taxon>
        <taxon>Gammaproteobacteria</taxon>
        <taxon>Enterobacterales</taxon>
        <taxon>Hafniaceae</taxon>
        <taxon>Hafnia</taxon>
    </lineage>
</organism>
<keyword evidence="5" id="KW-0812">Transmembrane</keyword>
<evidence type="ECO:0000256" key="6">
    <source>
        <dbReference type="ARBA" id="ARBA00022729"/>
    </source>
</evidence>
<dbReference type="PANTHER" id="PTHR30451">
    <property type="entry name" value="OUTER MEMBRANE USHER PROTEIN"/>
    <property type="match status" value="1"/>
</dbReference>
<dbReference type="Gene3D" id="2.60.40.3110">
    <property type="match status" value="1"/>
</dbReference>